<protein>
    <submittedName>
        <fullName evidence="1">Monoamine oxidase</fullName>
        <ecNumber evidence="1">1.4.3.4</ecNumber>
    </submittedName>
</protein>
<accession>A0ACC6TGZ1</accession>
<keyword evidence="2" id="KW-1185">Reference proteome</keyword>
<evidence type="ECO:0000313" key="2">
    <source>
        <dbReference type="Proteomes" id="UP001549207"/>
    </source>
</evidence>
<dbReference type="EMBL" id="JBEPNJ010000010">
    <property type="protein sequence ID" value="MET3773013.1"/>
    <property type="molecule type" value="Genomic_DNA"/>
</dbReference>
<comment type="caution">
    <text evidence="1">The sequence shown here is derived from an EMBL/GenBank/DDBJ whole genome shotgun (WGS) entry which is preliminary data.</text>
</comment>
<reference evidence="1" key="1">
    <citation type="submission" date="2024-06" db="EMBL/GenBank/DDBJ databases">
        <title>Genomic Encyclopedia of Type Strains, Phase IV (KMG-IV): sequencing the most valuable type-strain genomes for metagenomic binning, comparative biology and taxonomic classification.</title>
        <authorList>
            <person name="Goeker M."/>
        </authorList>
    </citation>
    <scope>NUCLEOTIDE SEQUENCE</scope>
    <source>
        <strain evidence="1">SJCon</strain>
    </source>
</reference>
<evidence type="ECO:0000313" key="1">
    <source>
        <dbReference type="EMBL" id="MET3773013.1"/>
    </source>
</evidence>
<sequence length="411" mass="43711">MAGLAAATKLAEAGEHVTVFDARNRPGGRVWSETLDTPQGRYVIERGAEFVLDGYTSMRRLLSHFGLSLVDTGMSYYVREPGDMAGITCDDIIRTGRKALELTSSNGLQGTAEELLAALPDEPELVDALRARIEISTAVSASEVTAKSLQHIASFEPKPSWRVAGGNQRLPDAMAAALGSAVRYGETVRAVENISDGGVLVTTDTDTSVFDAVVVALPLAVIRDPQVNLPSTEARSAALKHVLQGHAAKLHLPLETPPPTSAVMSVEGRYWTWTATDDSGVVAPVLNAFMGSPSAISRANLTQNPSEWVLKARALRTDLDIARNASALTTVWSEDQLAGGAYAAHAPGATAAGTALLEKPVGDVFWAGEYSEPEFVGLMEGAIRSGERAAERVMQRLETTSRDSDSERTKA</sequence>
<gene>
    <name evidence="1" type="ORF">ABIC98_002673</name>
</gene>
<organism evidence="1 2">
    <name type="scientific">Arthrobacter nitrophenolicus</name>
    <dbReference type="NCBI Taxonomy" id="683150"/>
    <lineage>
        <taxon>Bacteria</taxon>
        <taxon>Bacillati</taxon>
        <taxon>Actinomycetota</taxon>
        <taxon>Actinomycetes</taxon>
        <taxon>Micrococcales</taxon>
        <taxon>Micrococcaceae</taxon>
        <taxon>Arthrobacter</taxon>
    </lineage>
</organism>
<proteinExistence type="predicted"/>
<dbReference type="EC" id="1.4.3.4" evidence="1"/>
<dbReference type="Proteomes" id="UP001549207">
    <property type="component" value="Unassembled WGS sequence"/>
</dbReference>
<name>A0ACC6TGZ1_9MICC</name>
<keyword evidence="1" id="KW-0560">Oxidoreductase</keyword>